<dbReference type="PANTHER" id="PTHR42109:SF2">
    <property type="entry name" value="INTEGRAL MEMBRANE PROTEIN"/>
    <property type="match status" value="1"/>
</dbReference>
<reference evidence="5" key="1">
    <citation type="submission" date="2024-06" db="EMBL/GenBank/DDBJ databases">
        <title>Draft Genome Sequences of Epichloe bromicola Strains Isolated from Elymus ciliaris.</title>
        <authorList>
            <consortium name="Epichloe bromicola genome sequencing consortium"/>
            <person name="Miura A."/>
            <person name="Imano S."/>
            <person name="Ashida A."/>
            <person name="Sato I."/>
            <person name="Chiba S."/>
            <person name="Tanaka A."/>
            <person name="Camagna M."/>
            <person name="Takemoto D."/>
        </authorList>
    </citation>
    <scope>NUCLEOTIDE SEQUENCE [LARGE SCALE GENOMIC DNA]</scope>
    <source>
        <strain evidence="5">DP</strain>
    </source>
</reference>
<name>A0ABQ0CW05_9HYPO</name>
<feature type="transmembrane region" description="Helical" evidence="1">
    <location>
        <begin position="114"/>
        <end position="134"/>
    </location>
</feature>
<evidence type="ECO:0000259" key="3">
    <source>
        <dbReference type="Pfam" id="PF24800"/>
    </source>
</evidence>
<organism evidence="4 5">
    <name type="scientific">Epichloe bromicola</name>
    <dbReference type="NCBI Taxonomy" id="79588"/>
    <lineage>
        <taxon>Eukaryota</taxon>
        <taxon>Fungi</taxon>
        <taxon>Dikarya</taxon>
        <taxon>Ascomycota</taxon>
        <taxon>Pezizomycotina</taxon>
        <taxon>Sordariomycetes</taxon>
        <taxon>Hypocreomycetidae</taxon>
        <taxon>Hypocreales</taxon>
        <taxon>Clavicipitaceae</taxon>
        <taxon>Epichloe</taxon>
    </lineage>
</organism>
<dbReference type="Pfam" id="PF24800">
    <property type="entry name" value="DUF7702"/>
    <property type="match status" value="1"/>
</dbReference>
<feature type="transmembrane region" description="Helical" evidence="1">
    <location>
        <begin position="228"/>
        <end position="248"/>
    </location>
</feature>
<protein>
    <recommendedName>
        <fullName evidence="3">DUF7702 domain-containing protein</fullName>
    </recommendedName>
</protein>
<evidence type="ECO:0000313" key="4">
    <source>
        <dbReference type="EMBL" id="GAB0137634.1"/>
    </source>
</evidence>
<feature type="signal peptide" evidence="2">
    <location>
        <begin position="1"/>
        <end position="19"/>
    </location>
</feature>
<feature type="transmembrane region" description="Helical" evidence="1">
    <location>
        <begin position="268"/>
        <end position="292"/>
    </location>
</feature>
<accession>A0ABQ0CW05</accession>
<dbReference type="PANTHER" id="PTHR42109">
    <property type="entry name" value="UNPLACED GENOMIC SCAFFOLD UM_SCAF_CONTIG_1.265, WHOLE GENOME SHOTGUN SEQUENCE"/>
    <property type="match status" value="1"/>
</dbReference>
<keyword evidence="1" id="KW-0472">Membrane</keyword>
<feature type="transmembrane region" description="Helical" evidence="1">
    <location>
        <begin position="194"/>
        <end position="216"/>
    </location>
</feature>
<feature type="domain" description="DUF7702" evidence="3">
    <location>
        <begin position="46"/>
        <end position="297"/>
    </location>
</feature>
<dbReference type="Proteomes" id="UP001562357">
    <property type="component" value="Unassembled WGS sequence"/>
</dbReference>
<keyword evidence="2" id="KW-0732">Signal</keyword>
<feature type="chain" id="PRO_5045943575" description="DUF7702 domain-containing protein" evidence="2">
    <location>
        <begin position="20"/>
        <end position="311"/>
    </location>
</feature>
<comment type="caution">
    <text evidence="4">The sequence shown here is derived from an EMBL/GenBank/DDBJ whole genome shotgun (WGS) entry which is preliminary data.</text>
</comment>
<gene>
    <name evidence="4" type="primary">g5891</name>
    <name evidence="4" type="ORF">EsDP_00005891</name>
</gene>
<feature type="transmembrane region" description="Helical" evidence="1">
    <location>
        <begin position="155"/>
        <end position="174"/>
    </location>
</feature>
<proteinExistence type="predicted"/>
<dbReference type="InterPro" id="IPR056119">
    <property type="entry name" value="DUF7702"/>
</dbReference>
<keyword evidence="1" id="KW-1133">Transmembrane helix</keyword>
<feature type="transmembrane region" description="Helical" evidence="1">
    <location>
        <begin position="50"/>
        <end position="70"/>
    </location>
</feature>
<evidence type="ECO:0000256" key="2">
    <source>
        <dbReference type="SAM" id="SignalP"/>
    </source>
</evidence>
<feature type="transmembrane region" description="Helical" evidence="1">
    <location>
        <begin position="82"/>
        <end position="102"/>
    </location>
</feature>
<dbReference type="EMBL" id="BAAFGZ010000299">
    <property type="protein sequence ID" value="GAB0137634.1"/>
    <property type="molecule type" value="Genomic_DNA"/>
</dbReference>
<keyword evidence="1" id="KW-0812">Transmembrane</keyword>
<evidence type="ECO:0000313" key="5">
    <source>
        <dbReference type="Proteomes" id="UP001562357"/>
    </source>
</evidence>
<sequence length="311" mass="34487">MAVPFSLLTLPFWVWPFSAILTQTYLDDLDDDPSVPRPDQVPIIFTPHDFLSIVQFIFYLPMVAAAIWLVIRNGRIRPRMTLWPLIPFTLVRLVGGPVLIALENRLHHDGSFQTGLLASAIILLHVGAVLLFVAHLDLTRLVLQDKFGDGPFTRAITIVLRLVLVGAACLLGAGGGMGSQDLDALQFIGQILTFAGYIIFALNFVVLTSVQVYCYTRKASILPTAQRVLRGALLASPFITVRIIYGIIEAGRFEDRVTVWLPIYDDPQTSSIIMFFFMALVMEYIALIVYLWSGFSIPRNGTEAEATGQSS</sequence>
<keyword evidence="5" id="KW-1185">Reference proteome</keyword>
<evidence type="ECO:0000256" key="1">
    <source>
        <dbReference type="SAM" id="Phobius"/>
    </source>
</evidence>